<organism evidence="1 2">
    <name type="scientific">Legionella massiliensis</name>
    <dbReference type="NCBI Taxonomy" id="1034943"/>
    <lineage>
        <taxon>Bacteria</taxon>
        <taxon>Pseudomonadati</taxon>
        <taxon>Pseudomonadota</taxon>
        <taxon>Gammaproteobacteria</taxon>
        <taxon>Legionellales</taxon>
        <taxon>Legionellaceae</taxon>
        <taxon>Legionella</taxon>
    </lineage>
</organism>
<dbReference type="Proteomes" id="UP000044071">
    <property type="component" value="Unassembled WGS sequence"/>
</dbReference>
<dbReference type="AlphaFoldDB" id="A0A078KX02"/>
<protein>
    <submittedName>
        <fullName evidence="1">Uncharacterized protein</fullName>
    </submittedName>
</protein>
<proteinExistence type="predicted"/>
<evidence type="ECO:0000313" key="2">
    <source>
        <dbReference type="Proteomes" id="UP000044071"/>
    </source>
</evidence>
<name>A0A078KX02_9GAMM</name>
<reference evidence="1 2" key="1">
    <citation type="submission" date="2014-06" db="EMBL/GenBank/DDBJ databases">
        <authorList>
            <person name="Urmite Genomes Urmite Genomes"/>
        </authorList>
    </citation>
    <scope>NUCLEOTIDE SEQUENCE [LARGE SCALE GENOMIC DNA]</scope>
</reference>
<sequence>MQTRQDQSLESVEVTISQENCREFSNALENYEQLREKEKQARIPSVDKPFLEDFLSGFDEQTAAEKSKIDALRQFLNELTFASEEFLSTEEAAKLSNALFDIFGQYSLAIVTKYAPNEILRLLFNDSRIDQAYDEYEGIMTAFHNDDIEKVQVYWDYSTIGHSSIAYNWGCSLTNPKVLAMLLAKPEVNPYPSLSEYIIERGKEEFLGVVFVVSRLRELDENNFRSVLETLESLDSADLLPLLIKAVAQNLEFVERLNTVFKHLNDIGCLTKENLGFVLQKAEQIDVLIQQLDDLYKLSIEKAEAHIRTPLTMGLLCQYPEYSETLGAIFSFLASNDVLAIESLELLTYPENMKAFDSNFNVLSDTTYSLFNETNMGLLLSNIQFSQGISIAFSSLVKNDKLNQENFITLMENPASAVYQARELGGAFAKDEEGFREFSEVRQAARILGEMFRGGRFPLDIGRRLLSEVNDQHFDEGTVQEIESRSMNKPA</sequence>
<evidence type="ECO:0000313" key="1">
    <source>
        <dbReference type="EMBL" id="CDZ77486.1"/>
    </source>
</evidence>
<dbReference type="RefSeq" id="WP_043874015.1">
    <property type="nucleotide sequence ID" value="NZ_CCVW01000002.1"/>
</dbReference>
<gene>
    <name evidence="1" type="ORF">BN59_01769</name>
</gene>
<accession>A0A078KX02</accession>
<keyword evidence="2" id="KW-1185">Reference proteome</keyword>
<dbReference type="EMBL" id="CCSB01000002">
    <property type="protein sequence ID" value="CDZ77486.1"/>
    <property type="molecule type" value="Genomic_DNA"/>
</dbReference>